<dbReference type="GO" id="GO:0016301">
    <property type="term" value="F:kinase activity"/>
    <property type="evidence" value="ECO:0007669"/>
    <property type="project" value="UniProtKB-KW"/>
</dbReference>
<reference evidence="10 11" key="1">
    <citation type="submission" date="2016-10" db="EMBL/GenBank/DDBJ databases">
        <authorList>
            <person name="Varghese N."/>
            <person name="Submissions S."/>
        </authorList>
    </citation>
    <scope>NUCLEOTIDE SEQUENCE [LARGE SCALE GENOMIC DNA]</scope>
    <source>
        <strain evidence="10 11">DSM 16525</strain>
    </source>
</reference>
<dbReference type="Gene3D" id="1.10.490.10">
    <property type="entry name" value="Globins"/>
    <property type="match status" value="1"/>
</dbReference>
<dbReference type="InterPro" id="IPR012292">
    <property type="entry name" value="Globin/Proto"/>
</dbReference>
<evidence type="ECO:0000256" key="8">
    <source>
        <dbReference type="ARBA" id="ARBA00023012"/>
    </source>
</evidence>
<keyword evidence="6 10" id="KW-0418">Kinase</keyword>
<dbReference type="PROSITE" id="PS50109">
    <property type="entry name" value="HIS_KIN"/>
    <property type="match status" value="1"/>
</dbReference>
<dbReference type="EMBL" id="FOIB01000005">
    <property type="protein sequence ID" value="SEU13028.1"/>
    <property type="molecule type" value="Genomic_DNA"/>
</dbReference>
<keyword evidence="11" id="KW-1185">Reference proteome</keyword>
<evidence type="ECO:0000256" key="1">
    <source>
        <dbReference type="ARBA" id="ARBA00000085"/>
    </source>
</evidence>
<evidence type="ECO:0000313" key="11">
    <source>
        <dbReference type="Proteomes" id="UP000183760"/>
    </source>
</evidence>
<dbReference type="PANTHER" id="PTHR43065">
    <property type="entry name" value="SENSOR HISTIDINE KINASE"/>
    <property type="match status" value="1"/>
</dbReference>
<dbReference type="InterPro" id="IPR003661">
    <property type="entry name" value="HisK_dim/P_dom"/>
</dbReference>
<dbReference type="InterPro" id="IPR036097">
    <property type="entry name" value="HisK_dim/P_sf"/>
</dbReference>
<evidence type="ECO:0000256" key="5">
    <source>
        <dbReference type="ARBA" id="ARBA00022741"/>
    </source>
</evidence>
<dbReference type="InterPro" id="IPR036890">
    <property type="entry name" value="HATPase_C_sf"/>
</dbReference>
<dbReference type="CDD" id="cd01068">
    <property type="entry name" value="globin_sensor"/>
    <property type="match status" value="1"/>
</dbReference>
<dbReference type="EC" id="2.7.13.3" evidence="2"/>
<feature type="domain" description="Histidine kinase" evidence="9">
    <location>
        <begin position="177"/>
        <end position="385"/>
    </location>
</feature>
<dbReference type="CDD" id="cd00082">
    <property type="entry name" value="HisKA"/>
    <property type="match status" value="1"/>
</dbReference>
<dbReference type="Gene3D" id="1.10.287.130">
    <property type="match status" value="1"/>
</dbReference>
<accession>A0ABY1CKL0</accession>
<dbReference type="Proteomes" id="UP000183760">
    <property type="component" value="Unassembled WGS sequence"/>
</dbReference>
<dbReference type="RefSeq" id="WP_074954803.1">
    <property type="nucleotide sequence ID" value="NZ_BJXR01000048.1"/>
</dbReference>
<name>A0ABY1CKL0_MYXFU</name>
<dbReference type="InterPro" id="IPR005467">
    <property type="entry name" value="His_kinase_dom"/>
</dbReference>
<evidence type="ECO:0000256" key="2">
    <source>
        <dbReference type="ARBA" id="ARBA00012438"/>
    </source>
</evidence>
<dbReference type="SUPFAM" id="SSF47384">
    <property type="entry name" value="Homodimeric domain of signal transducing histidine kinase"/>
    <property type="match status" value="1"/>
</dbReference>
<keyword evidence="5" id="KW-0547">Nucleotide-binding</keyword>
<dbReference type="Gene3D" id="3.30.565.10">
    <property type="entry name" value="Histidine kinase-like ATPase, C-terminal domain"/>
    <property type="match status" value="1"/>
</dbReference>
<proteinExistence type="predicted"/>
<dbReference type="SMART" id="SM00388">
    <property type="entry name" value="HisKA"/>
    <property type="match status" value="1"/>
</dbReference>
<evidence type="ECO:0000256" key="6">
    <source>
        <dbReference type="ARBA" id="ARBA00022777"/>
    </source>
</evidence>
<dbReference type="Pfam" id="PF02518">
    <property type="entry name" value="HATPase_c"/>
    <property type="match status" value="1"/>
</dbReference>
<gene>
    <name evidence="10" type="ORF">SAMN05443572_105163</name>
</gene>
<dbReference type="Pfam" id="PF11563">
    <property type="entry name" value="Protoglobin"/>
    <property type="match status" value="1"/>
</dbReference>
<evidence type="ECO:0000256" key="3">
    <source>
        <dbReference type="ARBA" id="ARBA00022553"/>
    </source>
</evidence>
<dbReference type="PANTHER" id="PTHR43065:SF10">
    <property type="entry name" value="PEROXIDE STRESS-ACTIVATED HISTIDINE KINASE MAK3"/>
    <property type="match status" value="1"/>
</dbReference>
<evidence type="ECO:0000313" key="10">
    <source>
        <dbReference type="EMBL" id="SEU13028.1"/>
    </source>
</evidence>
<dbReference type="PRINTS" id="PR00344">
    <property type="entry name" value="BCTRLSENSOR"/>
</dbReference>
<evidence type="ECO:0000259" key="9">
    <source>
        <dbReference type="PROSITE" id="PS50109"/>
    </source>
</evidence>
<evidence type="ECO:0000256" key="4">
    <source>
        <dbReference type="ARBA" id="ARBA00022679"/>
    </source>
</evidence>
<dbReference type="InterPro" id="IPR004358">
    <property type="entry name" value="Sig_transdc_His_kin-like_C"/>
</dbReference>
<comment type="catalytic activity">
    <reaction evidence="1">
        <text>ATP + protein L-histidine = ADP + protein N-phospho-L-histidine.</text>
        <dbReference type="EC" id="2.7.13.3"/>
    </reaction>
</comment>
<keyword evidence="7" id="KW-0067">ATP-binding</keyword>
<organism evidence="10 11">
    <name type="scientific">Myxococcus fulvus</name>
    <dbReference type="NCBI Taxonomy" id="33"/>
    <lineage>
        <taxon>Bacteria</taxon>
        <taxon>Pseudomonadati</taxon>
        <taxon>Myxococcota</taxon>
        <taxon>Myxococcia</taxon>
        <taxon>Myxococcales</taxon>
        <taxon>Cystobacterineae</taxon>
        <taxon>Myxococcaceae</taxon>
        <taxon>Myxococcus</taxon>
    </lineage>
</organism>
<dbReference type="Pfam" id="PF00512">
    <property type="entry name" value="HisKA"/>
    <property type="match status" value="1"/>
</dbReference>
<keyword evidence="4" id="KW-0808">Transferase</keyword>
<keyword evidence="8" id="KW-0902">Two-component regulatory system</keyword>
<evidence type="ECO:0000256" key="7">
    <source>
        <dbReference type="ARBA" id="ARBA00022840"/>
    </source>
</evidence>
<dbReference type="InterPro" id="IPR009050">
    <property type="entry name" value="Globin-like_sf"/>
</dbReference>
<dbReference type="InterPro" id="IPR044398">
    <property type="entry name" value="Globin-sensor_dom"/>
</dbReference>
<dbReference type="SMART" id="SM00387">
    <property type="entry name" value="HATPase_c"/>
    <property type="match status" value="1"/>
</dbReference>
<comment type="caution">
    <text evidence="10">The sequence shown here is derived from an EMBL/GenBank/DDBJ whole genome shotgun (WGS) entry which is preliminary data.</text>
</comment>
<dbReference type="SUPFAM" id="SSF55874">
    <property type="entry name" value="ATPase domain of HSP90 chaperone/DNA topoisomerase II/histidine kinase"/>
    <property type="match status" value="1"/>
</dbReference>
<dbReference type="InterPro" id="IPR003594">
    <property type="entry name" value="HATPase_dom"/>
</dbReference>
<dbReference type="SUPFAM" id="SSF46458">
    <property type="entry name" value="Globin-like"/>
    <property type="match status" value="1"/>
</dbReference>
<keyword evidence="3" id="KW-0597">Phosphoprotein</keyword>
<dbReference type="InterPro" id="IPR039379">
    <property type="entry name" value="Protoglobin_sensor_dom"/>
</dbReference>
<sequence>MAETLFEELKRYVGFGARDELSLVGLHSLAKPHFPRIARVFYDRILEHEGARQALEGGESQVGHLRGTLQVWMDQLLRGPWDEAYFALRCRIGRMHVRISLEQHYMFGAMNVLRQELNAIIDTAFTTQPQVLHDTRAALGRILDLELAIMLHTYREDLLAQQARTERLATFGQLVGSIGHELRNPLGVIETSLYILRSRQGATVDERTAKHLDRIGEQVGIANHIVSDLLDMIRDRPLQRQEVWLDEVWQEALKAVARPENVRVRAEGLVSLPAVHGDAGQLRQVFVNLLENAVQALEESGGDISLQGSTSDAGHVELVLEDSGPGLSEGIRERLFEPLMTTKARGIGLGLPLVRRILERHGGSITHAPRAGAGARFVIQLPKSPEEGTRATLPPAG</sequence>
<protein>
    <recommendedName>
        <fullName evidence="2">histidine kinase</fullName>
        <ecNumber evidence="2">2.7.13.3</ecNumber>
    </recommendedName>
</protein>